<keyword evidence="2 6" id="KW-0436">Ligase</keyword>
<evidence type="ECO:0000256" key="4">
    <source>
        <dbReference type="ARBA" id="ARBA00022755"/>
    </source>
</evidence>
<comment type="catalytic activity">
    <reaction evidence="6">
        <text>N(2)-formyl-N(1)-(5-phospho-beta-D-ribosyl)glycinamide + L-glutamine + ATP + H2O = 2-formamido-N(1)-(5-O-phospho-beta-D-ribosyl)acetamidine + L-glutamate + ADP + phosphate + H(+)</text>
        <dbReference type="Rhea" id="RHEA:17129"/>
        <dbReference type="ChEBI" id="CHEBI:15377"/>
        <dbReference type="ChEBI" id="CHEBI:15378"/>
        <dbReference type="ChEBI" id="CHEBI:29985"/>
        <dbReference type="ChEBI" id="CHEBI:30616"/>
        <dbReference type="ChEBI" id="CHEBI:43474"/>
        <dbReference type="ChEBI" id="CHEBI:58359"/>
        <dbReference type="ChEBI" id="CHEBI:147286"/>
        <dbReference type="ChEBI" id="CHEBI:147287"/>
        <dbReference type="ChEBI" id="CHEBI:456216"/>
        <dbReference type="EC" id="6.3.5.3"/>
    </reaction>
</comment>
<comment type="subunit">
    <text evidence="6">Part of the FGAM synthase complex composed of 1 PurL, 1 PurQ and 2 PurS subunits.</text>
</comment>
<evidence type="ECO:0000256" key="3">
    <source>
        <dbReference type="ARBA" id="ARBA00022741"/>
    </source>
</evidence>
<dbReference type="NCBIfam" id="TIGR00302">
    <property type="entry name" value="phosphoribosylformylglycinamidine synthase subunit PurS"/>
    <property type="match status" value="1"/>
</dbReference>
<dbReference type="GO" id="GO:0005524">
    <property type="term" value="F:ATP binding"/>
    <property type="evidence" value="ECO:0007669"/>
    <property type="project" value="UniProtKB-UniRule"/>
</dbReference>
<comment type="function">
    <text evidence="6">Part of the phosphoribosylformylglycinamidine synthase complex involved in the purines biosynthetic pathway. Catalyzes the ATP-dependent conversion of formylglycinamide ribonucleotide (FGAR) and glutamine to yield formylglycinamidine ribonucleotide (FGAM) and glutamate. The FGAM synthase complex is composed of three subunits. PurQ produces an ammonia molecule by converting glutamine to glutamate. PurL transfers the ammonia molecule to FGAR to form FGAM in an ATP-dependent manner. PurS interacts with PurQ and PurL and is thought to assist in the transfer of the ammonia molecule from PurQ to PurL.</text>
</comment>
<comment type="similarity">
    <text evidence="6">Belongs to the PurS family.</text>
</comment>
<dbReference type="EC" id="6.3.5.3" evidence="6"/>
<comment type="subcellular location">
    <subcellularLocation>
        <location evidence="6">Cytoplasm</location>
    </subcellularLocation>
</comment>
<comment type="pathway">
    <text evidence="6">Purine metabolism; IMP biosynthesis via de novo pathway; 5-amino-1-(5-phospho-D-ribosyl)imidazole from N(2)-formyl-N(1)-(5-phospho-D-ribosyl)glycinamide: step 1/2.</text>
</comment>
<protein>
    <recommendedName>
        <fullName evidence="6">Phosphoribosylformylglycinamidine synthase subunit PurS</fullName>
        <shortName evidence="6">FGAM synthase</shortName>
        <ecNumber evidence="6">6.3.5.3</ecNumber>
    </recommendedName>
    <alternativeName>
        <fullName evidence="6">Formylglycinamide ribonucleotide amidotransferase subunit III</fullName>
        <shortName evidence="6">FGAR amidotransferase III</shortName>
        <shortName evidence="6">FGAR-AT III</shortName>
    </alternativeName>
    <alternativeName>
        <fullName evidence="6">Phosphoribosylformylglycinamidine synthase subunit III</fullName>
    </alternativeName>
</protein>
<evidence type="ECO:0000313" key="7">
    <source>
        <dbReference type="EMBL" id="GGG74092.1"/>
    </source>
</evidence>
<keyword evidence="4 6" id="KW-0658">Purine biosynthesis</keyword>
<dbReference type="Proteomes" id="UP000622860">
    <property type="component" value="Unassembled WGS sequence"/>
</dbReference>
<dbReference type="SUPFAM" id="SSF82697">
    <property type="entry name" value="PurS-like"/>
    <property type="match status" value="1"/>
</dbReference>
<dbReference type="NCBIfam" id="NF004630">
    <property type="entry name" value="PRK05974.1"/>
    <property type="match status" value="1"/>
</dbReference>
<sequence>MKKVTVFITLKQGVLDPQGKAIQTSLHSLGFQEVEDARVGKYIELHVEDHENVDERVKEMCDKLLANPVIEDYRFEVEEAVRS</sequence>
<evidence type="ECO:0000256" key="5">
    <source>
        <dbReference type="ARBA" id="ARBA00022840"/>
    </source>
</evidence>
<dbReference type="GO" id="GO:0004642">
    <property type="term" value="F:phosphoribosylformylglycinamidine synthase activity"/>
    <property type="evidence" value="ECO:0007669"/>
    <property type="project" value="UniProtKB-UniRule"/>
</dbReference>
<evidence type="ECO:0000313" key="8">
    <source>
        <dbReference type="Proteomes" id="UP000622860"/>
    </source>
</evidence>
<proteinExistence type="inferred from homology"/>
<dbReference type="HAMAP" id="MF_01926">
    <property type="entry name" value="PurS"/>
    <property type="match status" value="1"/>
</dbReference>
<evidence type="ECO:0000256" key="1">
    <source>
        <dbReference type="ARBA" id="ARBA00022490"/>
    </source>
</evidence>
<dbReference type="AlphaFoldDB" id="A0A917HBV1"/>
<comment type="caution">
    <text evidence="7">The sequence shown here is derived from an EMBL/GenBank/DDBJ whole genome shotgun (WGS) entry which is preliminary data.</text>
</comment>
<organism evidence="7 8">
    <name type="scientific">Virgibacillus oceani</name>
    <dbReference type="NCBI Taxonomy" id="1479511"/>
    <lineage>
        <taxon>Bacteria</taxon>
        <taxon>Bacillati</taxon>
        <taxon>Bacillota</taxon>
        <taxon>Bacilli</taxon>
        <taxon>Bacillales</taxon>
        <taxon>Bacillaceae</taxon>
        <taxon>Virgibacillus</taxon>
    </lineage>
</organism>
<dbReference type="GO" id="GO:0005737">
    <property type="term" value="C:cytoplasm"/>
    <property type="evidence" value="ECO:0007669"/>
    <property type="project" value="UniProtKB-SubCell"/>
</dbReference>
<keyword evidence="3 6" id="KW-0547">Nucleotide-binding</keyword>
<dbReference type="RefSeq" id="WP_188455093.1">
    <property type="nucleotide sequence ID" value="NZ_BMFR01000006.1"/>
</dbReference>
<reference evidence="7" key="1">
    <citation type="journal article" date="2014" name="Int. J. Syst. Evol. Microbiol.">
        <title>Complete genome sequence of Corynebacterium casei LMG S-19264T (=DSM 44701T), isolated from a smear-ripened cheese.</title>
        <authorList>
            <consortium name="US DOE Joint Genome Institute (JGI-PGF)"/>
            <person name="Walter F."/>
            <person name="Albersmeier A."/>
            <person name="Kalinowski J."/>
            <person name="Ruckert C."/>
        </authorList>
    </citation>
    <scope>NUCLEOTIDE SEQUENCE</scope>
    <source>
        <strain evidence="7">CGMCC 1.12754</strain>
    </source>
</reference>
<gene>
    <name evidence="6 7" type="primary">purS</name>
    <name evidence="7" type="ORF">GCM10011398_18350</name>
</gene>
<evidence type="ECO:0000256" key="2">
    <source>
        <dbReference type="ARBA" id="ARBA00022598"/>
    </source>
</evidence>
<dbReference type="Gene3D" id="3.30.1280.10">
    <property type="entry name" value="Phosphoribosylformylglycinamidine synthase subunit PurS"/>
    <property type="match status" value="1"/>
</dbReference>
<keyword evidence="8" id="KW-1185">Reference proteome</keyword>
<reference evidence="7" key="2">
    <citation type="submission" date="2020-09" db="EMBL/GenBank/DDBJ databases">
        <authorList>
            <person name="Sun Q."/>
            <person name="Zhou Y."/>
        </authorList>
    </citation>
    <scope>NUCLEOTIDE SEQUENCE</scope>
    <source>
        <strain evidence="7">CGMCC 1.12754</strain>
    </source>
</reference>
<dbReference type="Pfam" id="PF02700">
    <property type="entry name" value="PurS"/>
    <property type="match status" value="1"/>
</dbReference>
<accession>A0A917HBV1</accession>
<keyword evidence="1 6" id="KW-0963">Cytoplasm</keyword>
<dbReference type="PANTHER" id="PTHR34696:SF1">
    <property type="entry name" value="PHOSPHORIBOSYLFORMYLGLYCINAMIDINE SYNTHASE SUBUNIT PURS"/>
    <property type="match status" value="1"/>
</dbReference>
<keyword evidence="5 6" id="KW-0067">ATP-binding</keyword>
<name>A0A917HBV1_9BACI</name>
<dbReference type="GO" id="GO:0006189">
    <property type="term" value="P:'de novo' IMP biosynthetic process"/>
    <property type="evidence" value="ECO:0007669"/>
    <property type="project" value="UniProtKB-UniRule"/>
</dbReference>
<dbReference type="EMBL" id="BMFR01000006">
    <property type="protein sequence ID" value="GGG74092.1"/>
    <property type="molecule type" value="Genomic_DNA"/>
</dbReference>
<dbReference type="PANTHER" id="PTHR34696">
    <property type="entry name" value="PHOSPHORIBOSYLFORMYLGLYCINAMIDINE SYNTHASE SUBUNIT PURS"/>
    <property type="match status" value="1"/>
</dbReference>
<evidence type="ECO:0000256" key="6">
    <source>
        <dbReference type="HAMAP-Rule" id="MF_01926"/>
    </source>
</evidence>
<dbReference type="InterPro" id="IPR003850">
    <property type="entry name" value="PurS"/>
</dbReference>
<dbReference type="InterPro" id="IPR036604">
    <property type="entry name" value="PurS-like_sf"/>
</dbReference>